<sequence length="35" mass="3953">MNSSGLQFTSMTELLATCSLTEQQTRQFEQKSLDV</sequence>
<evidence type="ECO:0000313" key="1">
    <source>
        <dbReference type="EMBL" id="VAY52535.1"/>
    </source>
</evidence>
<dbReference type="InParanoid" id="A0A3B1E521"/>
<evidence type="ECO:0000313" key="2">
    <source>
        <dbReference type="Proteomes" id="UP000001940"/>
    </source>
</evidence>
<reference evidence="1 2" key="1">
    <citation type="journal article" date="1998" name="Science">
        <title>Genome sequence of the nematode C. elegans: a platform for investigating biology.</title>
        <authorList>
            <consortium name="The C. elegans sequencing consortium"/>
            <person name="Sulson J.E."/>
            <person name="Waterston R."/>
        </authorList>
    </citation>
    <scope>NUCLEOTIDE SEQUENCE [LARGE SCALE GENOMIC DNA]</scope>
    <source>
        <strain evidence="1 2">Bristol N2</strain>
    </source>
</reference>
<dbReference type="WormBase" id="Y59A8A.8">
    <property type="protein sequence ID" value="CE52724"/>
    <property type="gene ID" value="WBGene00303370"/>
</dbReference>
<dbReference type="GO" id="GO:0008168">
    <property type="term" value="F:methyltransferase activity"/>
    <property type="evidence" value="ECO:0007669"/>
    <property type="project" value="UniProtKB-KW"/>
</dbReference>
<keyword evidence="1" id="KW-0489">Methyltransferase</keyword>
<name>A0A3B1E521_CAEEL</name>
<dbReference type="OrthoDB" id="292964at2759"/>
<dbReference type="SMR" id="A0A3B1E521"/>
<gene>
    <name evidence="1" type="ORF">CELE_Y59A8A.8</name>
    <name evidence="1 3" type="ORF">Y59A8A.8</name>
</gene>
<dbReference type="EMBL" id="BX284605">
    <property type="protein sequence ID" value="VAY52535.1"/>
    <property type="molecule type" value="Genomic_DNA"/>
</dbReference>
<organism evidence="1 2">
    <name type="scientific">Caenorhabditis elegans</name>
    <dbReference type="NCBI Taxonomy" id="6239"/>
    <lineage>
        <taxon>Eukaryota</taxon>
        <taxon>Metazoa</taxon>
        <taxon>Ecdysozoa</taxon>
        <taxon>Nematoda</taxon>
        <taxon>Chromadorea</taxon>
        <taxon>Rhabditida</taxon>
        <taxon>Rhabditina</taxon>
        <taxon>Rhabditomorpha</taxon>
        <taxon>Rhabditoidea</taxon>
        <taxon>Rhabditidae</taxon>
        <taxon>Peloderinae</taxon>
        <taxon>Caenorhabditis</taxon>
    </lineage>
</organism>
<dbReference type="AGR" id="WB:WBGene00303370"/>
<accession>A0A3B1E521</accession>
<protein>
    <submittedName>
        <fullName evidence="1">SAM-dependent methyltransferase</fullName>
    </submittedName>
</protein>
<keyword evidence="2" id="KW-1185">Reference proteome</keyword>
<proteinExistence type="predicted"/>
<dbReference type="Proteomes" id="UP000001940">
    <property type="component" value="Chromosome V"/>
</dbReference>
<dbReference type="GO" id="GO:0032259">
    <property type="term" value="P:methylation"/>
    <property type="evidence" value="ECO:0007669"/>
    <property type="project" value="UniProtKB-KW"/>
</dbReference>
<dbReference type="AlphaFoldDB" id="A0A3B1E521"/>
<keyword evidence="1" id="KW-0808">Transferase</keyword>
<evidence type="ECO:0000313" key="3">
    <source>
        <dbReference type="WormBase" id="Y59A8A.8"/>
    </source>
</evidence>